<feature type="region of interest" description="Disordered" evidence="1">
    <location>
        <begin position="1"/>
        <end position="21"/>
    </location>
</feature>
<proteinExistence type="predicted"/>
<feature type="region of interest" description="Disordered" evidence="1">
    <location>
        <begin position="135"/>
        <end position="161"/>
    </location>
</feature>
<accession>A0A9W6TIR5</accession>
<dbReference type="EMBL" id="BSXW01000161">
    <property type="protein sequence ID" value="GMF13568.1"/>
    <property type="molecule type" value="Genomic_DNA"/>
</dbReference>
<name>A0A9W6TIR5_9STRA</name>
<evidence type="ECO:0000256" key="1">
    <source>
        <dbReference type="SAM" id="MobiDB-lite"/>
    </source>
</evidence>
<protein>
    <submittedName>
        <fullName evidence="2">Unnamed protein product</fullName>
    </submittedName>
</protein>
<reference evidence="2" key="1">
    <citation type="submission" date="2023-04" db="EMBL/GenBank/DDBJ databases">
        <title>Phytophthora lilii NBRC 32176.</title>
        <authorList>
            <person name="Ichikawa N."/>
            <person name="Sato H."/>
            <person name="Tonouchi N."/>
        </authorList>
    </citation>
    <scope>NUCLEOTIDE SEQUENCE</scope>
    <source>
        <strain evidence="2">NBRC 32176</strain>
    </source>
</reference>
<evidence type="ECO:0000313" key="2">
    <source>
        <dbReference type="EMBL" id="GMF13568.1"/>
    </source>
</evidence>
<comment type="caution">
    <text evidence="2">The sequence shown here is derived from an EMBL/GenBank/DDBJ whole genome shotgun (WGS) entry which is preliminary data.</text>
</comment>
<dbReference type="OrthoDB" id="122632at2759"/>
<dbReference type="Proteomes" id="UP001165083">
    <property type="component" value="Unassembled WGS sequence"/>
</dbReference>
<feature type="compositionally biased region" description="Low complexity" evidence="1">
    <location>
        <begin position="182"/>
        <end position="196"/>
    </location>
</feature>
<keyword evidence="3" id="KW-1185">Reference proteome</keyword>
<evidence type="ECO:0000313" key="3">
    <source>
        <dbReference type="Proteomes" id="UP001165083"/>
    </source>
</evidence>
<gene>
    <name evidence="2" type="ORF">Plil01_000403100</name>
</gene>
<feature type="compositionally biased region" description="Basic residues" evidence="1">
    <location>
        <begin position="140"/>
        <end position="159"/>
    </location>
</feature>
<dbReference type="AlphaFoldDB" id="A0A9W6TIR5"/>
<sequence>MALKDVSAVSRWSPAQSPKGSSVLSSAVIFDEVSALLTTASKKKPSAFTRAHSLEIPDGFSSNGDISMEDWTCTFQDTIQDTLDFFGDCISEELWLGLPQLLNDSPATEYCDHKLDVELPSAAYVTIATTTEPALTPKLNNRKQTKRPFRKQTKRVSSKKKIEALRDEVKQLTAQLQDLEAAQSQSEEEQANQQKSRAAIKPDRSQLWDHISKRQLQQRQKSEEENKKLRDILDTQIYEASSLLHVLKRRTKLEVETSRFRITQSTNE</sequence>
<feature type="region of interest" description="Disordered" evidence="1">
    <location>
        <begin position="182"/>
        <end position="206"/>
    </location>
</feature>
<organism evidence="2 3">
    <name type="scientific">Phytophthora lilii</name>
    <dbReference type="NCBI Taxonomy" id="2077276"/>
    <lineage>
        <taxon>Eukaryota</taxon>
        <taxon>Sar</taxon>
        <taxon>Stramenopiles</taxon>
        <taxon>Oomycota</taxon>
        <taxon>Peronosporomycetes</taxon>
        <taxon>Peronosporales</taxon>
        <taxon>Peronosporaceae</taxon>
        <taxon>Phytophthora</taxon>
    </lineage>
</organism>